<dbReference type="OrthoDB" id="282393at2"/>
<dbReference type="NCBIfam" id="TIGR02284">
    <property type="entry name" value="PA2169 family four-helix-bundle protein"/>
    <property type="match status" value="1"/>
</dbReference>
<dbReference type="Gene3D" id="1.20.1260.10">
    <property type="match status" value="1"/>
</dbReference>
<dbReference type="Proteomes" id="UP000239735">
    <property type="component" value="Unassembled WGS sequence"/>
</dbReference>
<organism evidence="2 3">
    <name type="scientific">Candidatus Sulfuritelmatomonas gaucii</name>
    <dbReference type="NCBI Taxonomy" id="2043161"/>
    <lineage>
        <taxon>Bacteria</taxon>
        <taxon>Pseudomonadati</taxon>
        <taxon>Acidobacteriota</taxon>
        <taxon>Terriglobia</taxon>
        <taxon>Terriglobales</taxon>
        <taxon>Acidobacteriaceae</taxon>
        <taxon>Candidatus Sulfuritelmatomonas</taxon>
    </lineage>
</organism>
<evidence type="ECO:0000313" key="2">
    <source>
        <dbReference type="EMBL" id="SPE20903.1"/>
    </source>
</evidence>
<dbReference type="InterPro" id="IPR019052">
    <property type="entry name" value="DUF2383"/>
</dbReference>
<accession>A0A2N9LCP2</accession>
<protein>
    <recommendedName>
        <fullName evidence="1">DUF2383 domain-containing protein</fullName>
    </recommendedName>
</protein>
<dbReference type="InterPro" id="IPR012347">
    <property type="entry name" value="Ferritin-like"/>
</dbReference>
<dbReference type="EMBL" id="OKRB01000086">
    <property type="protein sequence ID" value="SPE20903.1"/>
    <property type="molecule type" value="Genomic_DNA"/>
</dbReference>
<dbReference type="InterPro" id="IPR011971">
    <property type="entry name" value="CHP02284"/>
</dbReference>
<sequence length="152" mass="16876">MPQPSRDLQQTESAIHTVLESLIDSQEALVAIGEKLEDRNLKCFFLTESLTRAQFRGELESVLNQEGISNLRESGTTAGALHRVWARLKFKLGGGDHTLLVTAEQGEDAAREVYDNAIQATLPLPLRQVLTSQAAHIQETHNFMKAALDRIQ</sequence>
<reference evidence="3" key="1">
    <citation type="submission" date="2018-02" db="EMBL/GenBank/DDBJ databases">
        <authorList>
            <person name="Hausmann B."/>
        </authorList>
    </citation>
    <scope>NUCLEOTIDE SEQUENCE [LARGE SCALE GENOMIC DNA]</scope>
    <source>
        <strain evidence="3">Peat soil MAG SbA5</strain>
    </source>
</reference>
<proteinExistence type="predicted"/>
<name>A0A2N9LCP2_9BACT</name>
<dbReference type="Pfam" id="PF09537">
    <property type="entry name" value="DUF2383"/>
    <property type="match status" value="1"/>
</dbReference>
<evidence type="ECO:0000313" key="3">
    <source>
        <dbReference type="Proteomes" id="UP000239735"/>
    </source>
</evidence>
<dbReference type="AlphaFoldDB" id="A0A2N9LCP2"/>
<evidence type="ECO:0000259" key="1">
    <source>
        <dbReference type="Pfam" id="PF09537"/>
    </source>
</evidence>
<feature type="domain" description="DUF2383" evidence="1">
    <location>
        <begin position="11"/>
        <end position="119"/>
    </location>
</feature>
<gene>
    <name evidence="2" type="ORF">SBA5_30108</name>
</gene>